<organism evidence="2 3">
    <name type="scientific">Paragemmobacter amnigenus</name>
    <dbReference type="NCBI Taxonomy" id="2852097"/>
    <lineage>
        <taxon>Bacteria</taxon>
        <taxon>Pseudomonadati</taxon>
        <taxon>Pseudomonadota</taxon>
        <taxon>Alphaproteobacteria</taxon>
        <taxon>Rhodobacterales</taxon>
        <taxon>Paracoccaceae</taxon>
        <taxon>Paragemmobacter</taxon>
    </lineage>
</organism>
<proteinExistence type="predicted"/>
<feature type="signal peptide" evidence="1">
    <location>
        <begin position="1"/>
        <end position="19"/>
    </location>
</feature>
<protein>
    <submittedName>
        <fullName evidence="2">Uncharacterized protein</fullName>
    </submittedName>
</protein>
<evidence type="ECO:0000256" key="1">
    <source>
        <dbReference type="SAM" id="SignalP"/>
    </source>
</evidence>
<reference evidence="2 3" key="1">
    <citation type="submission" date="2021-06" db="EMBL/GenBank/DDBJ databases">
        <title>Rhodobacteraceae bacterium strain HSP-20.</title>
        <authorList>
            <person name="Chen W.-M."/>
        </authorList>
    </citation>
    <scope>NUCLEOTIDE SEQUENCE [LARGE SCALE GENOMIC DNA]</scope>
    <source>
        <strain evidence="2 3">HSP-20</strain>
    </source>
</reference>
<comment type="caution">
    <text evidence="2">The sequence shown here is derived from an EMBL/GenBank/DDBJ whole genome shotgun (WGS) entry which is preliminary data.</text>
</comment>
<dbReference type="EMBL" id="JAAATX020000009">
    <property type="protein sequence ID" value="MBU9698766.1"/>
    <property type="molecule type" value="Genomic_DNA"/>
</dbReference>
<accession>A0ABS6J4S5</accession>
<keyword evidence="3" id="KW-1185">Reference proteome</keyword>
<dbReference type="RefSeq" id="WP_161762893.1">
    <property type="nucleotide sequence ID" value="NZ_JAAATX020000009.1"/>
</dbReference>
<gene>
    <name evidence="2" type="ORF">GU927_013015</name>
</gene>
<feature type="chain" id="PRO_5045561670" evidence="1">
    <location>
        <begin position="20"/>
        <end position="148"/>
    </location>
</feature>
<dbReference type="Proteomes" id="UP000731907">
    <property type="component" value="Unassembled WGS sequence"/>
</dbReference>
<sequence length="148" mass="16041">MMIRGLMLALTLIPTGVSAQQGFSCSYGDRGACLGFGDTVCSSSGMCVDQNAACFDKYQCDYEGFTCKSNVTECAAAYDKLLGENNTLVDEYNGLLKKHKELATEFDETITAARALKSDYDRLEATLADMETCLLYASTLDDAKLCTP</sequence>
<evidence type="ECO:0000313" key="2">
    <source>
        <dbReference type="EMBL" id="MBU9698766.1"/>
    </source>
</evidence>
<keyword evidence="1" id="KW-0732">Signal</keyword>
<name>A0ABS6J4S5_9RHOB</name>
<evidence type="ECO:0000313" key="3">
    <source>
        <dbReference type="Proteomes" id="UP000731907"/>
    </source>
</evidence>